<gene>
    <name evidence="2" type="ORF">KI387_003892</name>
</gene>
<dbReference type="GO" id="GO:0016020">
    <property type="term" value="C:membrane"/>
    <property type="evidence" value="ECO:0007669"/>
    <property type="project" value="InterPro"/>
</dbReference>
<evidence type="ECO:0000313" key="2">
    <source>
        <dbReference type="EMBL" id="KAH9331784.1"/>
    </source>
</evidence>
<feature type="non-terminal residue" evidence="2">
    <location>
        <position position="89"/>
    </location>
</feature>
<dbReference type="AlphaFoldDB" id="A0AA38GZ67"/>
<evidence type="ECO:0000256" key="1">
    <source>
        <dbReference type="SAM" id="SignalP"/>
    </source>
</evidence>
<name>A0AA38GZ67_TAXCH</name>
<evidence type="ECO:0000313" key="3">
    <source>
        <dbReference type="Proteomes" id="UP000824469"/>
    </source>
</evidence>
<dbReference type="Pfam" id="PF03662">
    <property type="entry name" value="Glyco_hydro_79n"/>
    <property type="match status" value="1"/>
</dbReference>
<feature type="chain" id="PRO_5041409340" evidence="1">
    <location>
        <begin position="20"/>
        <end position="89"/>
    </location>
</feature>
<accession>A0AA38GZ67</accession>
<proteinExistence type="predicted"/>
<reference evidence="2 3" key="1">
    <citation type="journal article" date="2021" name="Nat. Plants">
        <title>The Taxus genome provides insights into paclitaxel biosynthesis.</title>
        <authorList>
            <person name="Xiong X."/>
            <person name="Gou J."/>
            <person name="Liao Q."/>
            <person name="Li Y."/>
            <person name="Zhou Q."/>
            <person name="Bi G."/>
            <person name="Li C."/>
            <person name="Du R."/>
            <person name="Wang X."/>
            <person name="Sun T."/>
            <person name="Guo L."/>
            <person name="Liang H."/>
            <person name="Lu P."/>
            <person name="Wu Y."/>
            <person name="Zhang Z."/>
            <person name="Ro D.K."/>
            <person name="Shang Y."/>
            <person name="Huang S."/>
            <person name="Yan J."/>
        </authorList>
    </citation>
    <scope>NUCLEOTIDE SEQUENCE [LARGE SCALE GENOMIC DNA]</scope>
    <source>
        <strain evidence="2">Ta-2019</strain>
    </source>
</reference>
<keyword evidence="3" id="KW-1185">Reference proteome</keyword>
<dbReference type="PANTHER" id="PTHR14363:SF17">
    <property type="entry name" value="HEPARANASE-LIKE PROTEIN 3"/>
    <property type="match status" value="1"/>
</dbReference>
<dbReference type="GO" id="GO:0009505">
    <property type="term" value="C:plant-type cell wall"/>
    <property type="evidence" value="ECO:0007669"/>
    <property type="project" value="TreeGrafter"/>
</dbReference>
<feature type="signal peptide" evidence="1">
    <location>
        <begin position="1"/>
        <end position="19"/>
    </location>
</feature>
<dbReference type="EMBL" id="JAHRHJ020000001">
    <property type="protein sequence ID" value="KAH9331784.1"/>
    <property type="molecule type" value="Genomic_DNA"/>
</dbReference>
<dbReference type="PANTHER" id="PTHR14363">
    <property type="entry name" value="HEPARANASE-RELATED"/>
    <property type="match status" value="1"/>
</dbReference>
<protein>
    <submittedName>
        <fullName evidence="2">Uncharacterized protein</fullName>
    </submittedName>
</protein>
<dbReference type="InterPro" id="IPR005199">
    <property type="entry name" value="Glyco_hydro_79"/>
</dbReference>
<organism evidence="2 3">
    <name type="scientific">Taxus chinensis</name>
    <name type="common">Chinese yew</name>
    <name type="synonym">Taxus wallichiana var. chinensis</name>
    <dbReference type="NCBI Taxonomy" id="29808"/>
    <lineage>
        <taxon>Eukaryota</taxon>
        <taxon>Viridiplantae</taxon>
        <taxon>Streptophyta</taxon>
        <taxon>Embryophyta</taxon>
        <taxon>Tracheophyta</taxon>
        <taxon>Spermatophyta</taxon>
        <taxon>Pinopsida</taxon>
        <taxon>Pinidae</taxon>
        <taxon>Conifers II</taxon>
        <taxon>Cupressales</taxon>
        <taxon>Taxaceae</taxon>
        <taxon>Taxus</taxon>
    </lineage>
</organism>
<comment type="caution">
    <text evidence="2">The sequence shown here is derived from an EMBL/GenBank/DDBJ whole genome shotgun (WGS) entry which is preliminary data.</text>
</comment>
<dbReference type="GO" id="GO:0004566">
    <property type="term" value="F:beta-glucuronidase activity"/>
    <property type="evidence" value="ECO:0007669"/>
    <property type="project" value="TreeGrafter"/>
</dbReference>
<sequence length="89" mass="9720">MSLCISSAILIILVKACDGQSVFNYPPMVVTVGVVVNGSAKVAETDENFICATLDWWPPQKCDDGRCSWNQSSILNFDLENPTLAKAIR</sequence>
<keyword evidence="1" id="KW-0732">Signal</keyword>
<dbReference type="Proteomes" id="UP000824469">
    <property type="component" value="Unassembled WGS sequence"/>
</dbReference>